<dbReference type="PANTHER" id="PTHR34696:SF1">
    <property type="entry name" value="PHOSPHORIBOSYLFORMYLGLYCINAMIDINE SYNTHASE SUBUNIT PURS"/>
    <property type="match status" value="1"/>
</dbReference>
<accession>A0ABW5V2K9</accession>
<dbReference type="InterPro" id="IPR003850">
    <property type="entry name" value="PurS"/>
</dbReference>
<reference evidence="8" key="1">
    <citation type="journal article" date="2019" name="Int. J. Syst. Evol. Microbiol.">
        <title>The Global Catalogue of Microorganisms (GCM) 10K type strain sequencing project: providing services to taxonomists for standard genome sequencing and annotation.</title>
        <authorList>
            <consortium name="The Broad Institute Genomics Platform"/>
            <consortium name="The Broad Institute Genome Sequencing Center for Infectious Disease"/>
            <person name="Wu L."/>
            <person name="Ma J."/>
        </authorList>
    </citation>
    <scope>NUCLEOTIDE SEQUENCE [LARGE SCALE GENOMIC DNA]</scope>
    <source>
        <strain evidence="8">TISTR 1535</strain>
    </source>
</reference>
<protein>
    <recommendedName>
        <fullName evidence="6">Phosphoribosylformylglycinamidine synthase subunit PurS</fullName>
        <shortName evidence="6">FGAM synthase</shortName>
        <ecNumber evidence="6">6.3.5.3</ecNumber>
    </recommendedName>
    <alternativeName>
        <fullName evidence="6">Formylglycinamide ribonucleotide amidotransferase subunit III</fullName>
        <shortName evidence="6">FGAR amidotransferase III</shortName>
        <shortName evidence="6">FGAR-AT III</shortName>
    </alternativeName>
    <alternativeName>
        <fullName evidence="6">Phosphoribosylformylglycinamidine synthase subunit III</fullName>
    </alternativeName>
</protein>
<dbReference type="NCBIfam" id="NF004630">
    <property type="entry name" value="PRK05974.1"/>
    <property type="match status" value="1"/>
</dbReference>
<evidence type="ECO:0000256" key="2">
    <source>
        <dbReference type="ARBA" id="ARBA00022598"/>
    </source>
</evidence>
<dbReference type="SUPFAM" id="SSF82697">
    <property type="entry name" value="PurS-like"/>
    <property type="match status" value="1"/>
</dbReference>
<keyword evidence="1 6" id="KW-0963">Cytoplasm</keyword>
<dbReference type="Pfam" id="PF02700">
    <property type="entry name" value="PurS"/>
    <property type="match status" value="1"/>
</dbReference>
<evidence type="ECO:0000313" key="7">
    <source>
        <dbReference type="EMBL" id="MFD2760227.1"/>
    </source>
</evidence>
<dbReference type="NCBIfam" id="TIGR00302">
    <property type="entry name" value="phosphoribosylformylglycinamidine synthase subunit PurS"/>
    <property type="match status" value="1"/>
</dbReference>
<comment type="subcellular location">
    <subcellularLocation>
        <location evidence="6">Cytoplasm</location>
    </subcellularLocation>
</comment>
<keyword evidence="3 6" id="KW-0547">Nucleotide-binding</keyword>
<dbReference type="InterPro" id="IPR036604">
    <property type="entry name" value="PurS-like_sf"/>
</dbReference>
<comment type="similarity">
    <text evidence="6">Belongs to the PurS family.</text>
</comment>
<comment type="subunit">
    <text evidence="6">Part of the FGAM synthase complex composed of 1 PurL, 1 PurQ and 2 PurS subunits.</text>
</comment>
<comment type="pathway">
    <text evidence="6">Purine metabolism; IMP biosynthesis via de novo pathway; 5-amino-1-(5-phospho-D-ribosyl)imidazole from N(2)-formyl-N(1)-(5-phospho-D-ribosyl)glycinamide: step 1/2.</text>
</comment>
<dbReference type="EC" id="6.3.5.3" evidence="6"/>
<evidence type="ECO:0000256" key="3">
    <source>
        <dbReference type="ARBA" id="ARBA00022741"/>
    </source>
</evidence>
<evidence type="ECO:0000256" key="1">
    <source>
        <dbReference type="ARBA" id="ARBA00022490"/>
    </source>
</evidence>
<comment type="function">
    <text evidence="6">Part of the phosphoribosylformylglycinamidine synthase complex involved in the purines biosynthetic pathway. Catalyzes the ATP-dependent conversion of formylglycinamide ribonucleotide (FGAR) and glutamine to yield formylglycinamidine ribonucleotide (FGAM) and glutamate. The FGAM synthase complex is composed of three subunits. PurQ produces an ammonia molecule by converting glutamine to glutamate. PurL transfers the ammonia molecule to FGAR to form FGAM in an ATP-dependent manner. PurS interacts with PurQ and PurL and is thought to assist in the transfer of the ammonia molecule from PurQ to PurL.</text>
</comment>
<comment type="catalytic activity">
    <reaction evidence="6">
        <text>N(2)-formyl-N(1)-(5-phospho-beta-D-ribosyl)glycinamide + L-glutamine + ATP + H2O = 2-formamido-N(1)-(5-O-phospho-beta-D-ribosyl)acetamidine + L-glutamate + ADP + phosphate + H(+)</text>
        <dbReference type="Rhea" id="RHEA:17129"/>
        <dbReference type="ChEBI" id="CHEBI:15377"/>
        <dbReference type="ChEBI" id="CHEBI:15378"/>
        <dbReference type="ChEBI" id="CHEBI:29985"/>
        <dbReference type="ChEBI" id="CHEBI:30616"/>
        <dbReference type="ChEBI" id="CHEBI:43474"/>
        <dbReference type="ChEBI" id="CHEBI:58359"/>
        <dbReference type="ChEBI" id="CHEBI:147286"/>
        <dbReference type="ChEBI" id="CHEBI:147287"/>
        <dbReference type="ChEBI" id="CHEBI:456216"/>
        <dbReference type="EC" id="6.3.5.3"/>
    </reaction>
</comment>
<dbReference type="Proteomes" id="UP001597502">
    <property type="component" value="Unassembled WGS sequence"/>
</dbReference>
<keyword evidence="2 6" id="KW-0436">Ligase</keyword>
<keyword evidence="5 6" id="KW-0067">ATP-binding</keyword>
<keyword evidence="4 6" id="KW-0658">Purine biosynthesis</keyword>
<sequence length="83" mass="9316">MKKVIVHVTLKEGVLDPQGQTIETSLHSLGFTEVEEVRTGKTIELLLDNHDNVEARVQDMCTKLLANPVIEDYRVNVEEAVQS</sequence>
<gene>
    <name evidence="6 7" type="primary">purS</name>
    <name evidence="7" type="ORF">ACFSUO_04465</name>
</gene>
<evidence type="ECO:0000256" key="5">
    <source>
        <dbReference type="ARBA" id="ARBA00022840"/>
    </source>
</evidence>
<dbReference type="HAMAP" id="MF_01926">
    <property type="entry name" value="PurS"/>
    <property type="match status" value="1"/>
</dbReference>
<comment type="caution">
    <text evidence="7">The sequence shown here is derived from an EMBL/GenBank/DDBJ whole genome shotgun (WGS) entry which is preliminary data.</text>
</comment>
<evidence type="ECO:0000313" key="8">
    <source>
        <dbReference type="Proteomes" id="UP001597502"/>
    </source>
</evidence>
<keyword evidence="8" id="KW-1185">Reference proteome</keyword>
<dbReference type="PANTHER" id="PTHR34696">
    <property type="entry name" value="PHOSPHORIBOSYLFORMYLGLYCINAMIDINE SYNTHASE SUBUNIT PURS"/>
    <property type="match status" value="1"/>
</dbReference>
<proteinExistence type="inferred from homology"/>
<dbReference type="RefSeq" id="WP_382391492.1">
    <property type="nucleotide sequence ID" value="NZ_JBHUNA010000007.1"/>
</dbReference>
<dbReference type="Gene3D" id="3.30.1280.10">
    <property type="entry name" value="Phosphoribosylformylglycinamidine synthase subunit PurS"/>
    <property type="match status" value="1"/>
</dbReference>
<evidence type="ECO:0000256" key="6">
    <source>
        <dbReference type="HAMAP-Rule" id="MF_01926"/>
    </source>
</evidence>
<evidence type="ECO:0000256" key="4">
    <source>
        <dbReference type="ARBA" id="ARBA00022755"/>
    </source>
</evidence>
<dbReference type="EMBL" id="JBHUNA010000007">
    <property type="protein sequence ID" value="MFD2760227.1"/>
    <property type="molecule type" value="Genomic_DNA"/>
</dbReference>
<dbReference type="GO" id="GO:0004642">
    <property type="term" value="F:phosphoribosylformylglycinamidine synthase activity"/>
    <property type="evidence" value="ECO:0007669"/>
    <property type="project" value="UniProtKB-EC"/>
</dbReference>
<name>A0ABW5V2K9_9BACI</name>
<organism evidence="7 8">
    <name type="scientific">Lentibacillus juripiscarius</name>
    <dbReference type="NCBI Taxonomy" id="257446"/>
    <lineage>
        <taxon>Bacteria</taxon>
        <taxon>Bacillati</taxon>
        <taxon>Bacillota</taxon>
        <taxon>Bacilli</taxon>
        <taxon>Bacillales</taxon>
        <taxon>Bacillaceae</taxon>
        <taxon>Lentibacillus</taxon>
    </lineage>
</organism>